<organism evidence="2 3">
    <name type="scientific">Parelaphostrongylus tenuis</name>
    <name type="common">Meningeal worm</name>
    <dbReference type="NCBI Taxonomy" id="148309"/>
    <lineage>
        <taxon>Eukaryota</taxon>
        <taxon>Metazoa</taxon>
        <taxon>Ecdysozoa</taxon>
        <taxon>Nematoda</taxon>
        <taxon>Chromadorea</taxon>
        <taxon>Rhabditida</taxon>
        <taxon>Rhabditina</taxon>
        <taxon>Rhabditomorpha</taxon>
        <taxon>Strongyloidea</taxon>
        <taxon>Metastrongylidae</taxon>
        <taxon>Parelaphostrongylus</taxon>
    </lineage>
</organism>
<proteinExistence type="predicted"/>
<name>A0AAD5MZB3_PARTN</name>
<feature type="compositionally biased region" description="Polar residues" evidence="1">
    <location>
        <begin position="43"/>
        <end position="58"/>
    </location>
</feature>
<evidence type="ECO:0000256" key="1">
    <source>
        <dbReference type="SAM" id="MobiDB-lite"/>
    </source>
</evidence>
<dbReference type="AlphaFoldDB" id="A0AAD5MZB3"/>
<gene>
    <name evidence="2" type="ORF">KIN20_016019</name>
</gene>
<dbReference type="EMBL" id="JAHQIW010003236">
    <property type="protein sequence ID" value="KAJ1357787.1"/>
    <property type="molecule type" value="Genomic_DNA"/>
</dbReference>
<sequence>MCPRSFSVGLITLRRNSLVFTESVSECGGSSCSEEWNTLEALSRSSTEESFQPPSKSSANDRKVLMDDGATASSPSPTAVKSLAYSIERWVVKL</sequence>
<accession>A0AAD5MZB3</accession>
<reference evidence="2" key="1">
    <citation type="submission" date="2021-06" db="EMBL/GenBank/DDBJ databases">
        <title>Parelaphostrongylus tenuis whole genome reference sequence.</title>
        <authorList>
            <person name="Garwood T.J."/>
            <person name="Larsen P.A."/>
            <person name="Fountain-Jones N.M."/>
            <person name="Garbe J.R."/>
            <person name="Macchietto M.G."/>
            <person name="Kania S.A."/>
            <person name="Gerhold R.W."/>
            <person name="Richards J.E."/>
            <person name="Wolf T.M."/>
        </authorList>
    </citation>
    <scope>NUCLEOTIDE SEQUENCE</scope>
    <source>
        <strain evidence="2">MNPRO001-30</strain>
        <tissue evidence="2">Meninges</tissue>
    </source>
</reference>
<keyword evidence="3" id="KW-1185">Reference proteome</keyword>
<dbReference type="Proteomes" id="UP001196413">
    <property type="component" value="Unassembled WGS sequence"/>
</dbReference>
<protein>
    <submittedName>
        <fullName evidence="2">Uncharacterized protein</fullName>
    </submittedName>
</protein>
<evidence type="ECO:0000313" key="3">
    <source>
        <dbReference type="Proteomes" id="UP001196413"/>
    </source>
</evidence>
<comment type="caution">
    <text evidence="2">The sequence shown here is derived from an EMBL/GenBank/DDBJ whole genome shotgun (WGS) entry which is preliminary data.</text>
</comment>
<feature type="region of interest" description="Disordered" evidence="1">
    <location>
        <begin position="43"/>
        <end position="78"/>
    </location>
</feature>
<evidence type="ECO:0000313" key="2">
    <source>
        <dbReference type="EMBL" id="KAJ1357787.1"/>
    </source>
</evidence>